<dbReference type="EMBL" id="PVNL01000004">
    <property type="protein sequence ID" value="PRQ10015.1"/>
    <property type="molecule type" value="Genomic_DNA"/>
</dbReference>
<evidence type="ECO:0000256" key="2">
    <source>
        <dbReference type="ARBA" id="ARBA00006763"/>
    </source>
</evidence>
<dbReference type="SUPFAM" id="SSF102405">
    <property type="entry name" value="MCP/YpsA-like"/>
    <property type="match status" value="1"/>
</dbReference>
<comment type="similarity">
    <text evidence="2 3">Belongs to the LOG family.</text>
</comment>
<proteinExistence type="inferred from homology"/>
<gene>
    <name evidence="4" type="primary">yvdD</name>
    <name evidence="4" type="ORF">ENSA7_02210</name>
</gene>
<sequence length="206" mass="21997">MIAARRPPCYASAMQRICVFCGSAAGTSPAYAEAARQFGRALAGRGLGLVFGGGHVGLMGTVADAALAAGAEVIGVLPRALQAREAGHQGLTQLHVVAGMHERKAMMAELSDAFVALPGGLGTLEELFEVWTWAMLGFHRKPVCLLDVDGYWGPLLAMVERMVDRGFVIAAHRRMLIVDDRVDALLDQIADYQPPTVPRWIGDGET</sequence>
<name>A0A2S9YY39_9BACT</name>
<dbReference type="GO" id="GO:0005829">
    <property type="term" value="C:cytosol"/>
    <property type="evidence" value="ECO:0007669"/>
    <property type="project" value="TreeGrafter"/>
</dbReference>
<evidence type="ECO:0000256" key="1">
    <source>
        <dbReference type="ARBA" id="ARBA00000274"/>
    </source>
</evidence>
<organism evidence="4 5">
    <name type="scientific">Enhygromyxa salina</name>
    <dbReference type="NCBI Taxonomy" id="215803"/>
    <lineage>
        <taxon>Bacteria</taxon>
        <taxon>Pseudomonadati</taxon>
        <taxon>Myxococcota</taxon>
        <taxon>Polyangia</taxon>
        <taxon>Nannocystales</taxon>
        <taxon>Nannocystaceae</taxon>
        <taxon>Enhygromyxa</taxon>
    </lineage>
</organism>
<evidence type="ECO:0000256" key="3">
    <source>
        <dbReference type="RuleBase" id="RU363015"/>
    </source>
</evidence>
<comment type="caution">
    <text evidence="4">The sequence shown here is derived from an EMBL/GenBank/DDBJ whole genome shotgun (WGS) entry which is preliminary data.</text>
</comment>
<dbReference type="NCBIfam" id="TIGR00730">
    <property type="entry name" value="Rossman fold protein, TIGR00730 family"/>
    <property type="match status" value="1"/>
</dbReference>
<dbReference type="AlphaFoldDB" id="A0A2S9YY39"/>
<dbReference type="PANTHER" id="PTHR31223:SF70">
    <property type="entry name" value="LOG FAMILY PROTEIN YJL055W"/>
    <property type="match status" value="1"/>
</dbReference>
<protein>
    <recommendedName>
        <fullName evidence="3">Cytokinin riboside 5'-monophosphate phosphoribohydrolase</fullName>
        <ecNumber evidence="3">3.2.2.n1</ecNumber>
    </recommendedName>
</protein>
<dbReference type="Pfam" id="PF03641">
    <property type="entry name" value="Lysine_decarbox"/>
    <property type="match status" value="1"/>
</dbReference>
<keyword evidence="3" id="KW-0203">Cytokinin biosynthesis</keyword>
<accession>A0A2S9YY39</accession>
<keyword evidence="3" id="KW-0378">Hydrolase</keyword>
<dbReference type="PANTHER" id="PTHR31223">
    <property type="entry name" value="LOG FAMILY PROTEIN YJL055W"/>
    <property type="match status" value="1"/>
</dbReference>
<evidence type="ECO:0000313" key="4">
    <source>
        <dbReference type="EMBL" id="PRQ10015.1"/>
    </source>
</evidence>
<dbReference type="Proteomes" id="UP000238823">
    <property type="component" value="Unassembled WGS sequence"/>
</dbReference>
<comment type="catalytic activity">
    <reaction evidence="1">
        <text>AMP + H2O = D-ribose 5-phosphate + adenine</text>
        <dbReference type="Rhea" id="RHEA:20129"/>
        <dbReference type="ChEBI" id="CHEBI:15377"/>
        <dbReference type="ChEBI" id="CHEBI:16708"/>
        <dbReference type="ChEBI" id="CHEBI:78346"/>
        <dbReference type="ChEBI" id="CHEBI:456215"/>
        <dbReference type="EC" id="3.2.2.4"/>
    </reaction>
</comment>
<dbReference type="GO" id="GO:0008714">
    <property type="term" value="F:AMP nucleosidase activity"/>
    <property type="evidence" value="ECO:0007669"/>
    <property type="project" value="UniProtKB-EC"/>
</dbReference>
<dbReference type="GO" id="GO:0009691">
    <property type="term" value="P:cytokinin biosynthetic process"/>
    <property type="evidence" value="ECO:0007669"/>
    <property type="project" value="UniProtKB-UniRule"/>
</dbReference>
<dbReference type="Gene3D" id="3.40.50.450">
    <property type="match status" value="1"/>
</dbReference>
<reference evidence="4 5" key="1">
    <citation type="submission" date="2018-03" db="EMBL/GenBank/DDBJ databases">
        <title>Draft Genome Sequences of the Obligatory Marine Myxobacteria Enhygromyxa salina SWB007.</title>
        <authorList>
            <person name="Poehlein A."/>
            <person name="Moghaddam J.A."/>
            <person name="Harms H."/>
            <person name="Alanjari M."/>
            <person name="Koenig G.M."/>
            <person name="Daniel R."/>
            <person name="Schaeberle T.F."/>
        </authorList>
    </citation>
    <scope>NUCLEOTIDE SEQUENCE [LARGE SCALE GENOMIC DNA]</scope>
    <source>
        <strain evidence="4 5">SWB007</strain>
    </source>
</reference>
<dbReference type="InterPro" id="IPR005269">
    <property type="entry name" value="LOG"/>
</dbReference>
<dbReference type="InterPro" id="IPR031100">
    <property type="entry name" value="LOG_fam"/>
</dbReference>
<dbReference type="EC" id="3.2.2.n1" evidence="3"/>
<evidence type="ECO:0000313" key="5">
    <source>
        <dbReference type="Proteomes" id="UP000238823"/>
    </source>
</evidence>